<feature type="binding site" evidence="1">
    <location>
        <position position="12"/>
    </location>
    <ligand>
        <name>[4Fe-4S] cluster</name>
        <dbReference type="ChEBI" id="CHEBI:49883"/>
    </ligand>
</feature>
<keyword evidence="1" id="KW-0414">Isoprene biosynthesis</keyword>
<comment type="catalytic activity">
    <reaction evidence="1">
        <text>dimethylallyl diphosphate + 2 oxidized [2Fe-2S]-[ferredoxin] + H2O = (2E)-4-hydroxy-3-methylbut-2-enyl diphosphate + 2 reduced [2Fe-2S]-[ferredoxin] + 2 H(+)</text>
        <dbReference type="Rhea" id="RHEA:24825"/>
        <dbReference type="Rhea" id="RHEA-COMP:10000"/>
        <dbReference type="Rhea" id="RHEA-COMP:10001"/>
        <dbReference type="ChEBI" id="CHEBI:15377"/>
        <dbReference type="ChEBI" id="CHEBI:15378"/>
        <dbReference type="ChEBI" id="CHEBI:33737"/>
        <dbReference type="ChEBI" id="CHEBI:33738"/>
        <dbReference type="ChEBI" id="CHEBI:57623"/>
        <dbReference type="ChEBI" id="CHEBI:128753"/>
        <dbReference type="EC" id="1.17.7.4"/>
    </reaction>
</comment>
<gene>
    <name evidence="1 2" type="primary">ispH</name>
    <name evidence="2" type="ORF">MPAN_011110</name>
</gene>
<dbReference type="GO" id="GO:0050992">
    <property type="term" value="P:dimethylallyl diphosphate biosynthetic process"/>
    <property type="evidence" value="ECO:0007669"/>
    <property type="project" value="UniProtKB-UniRule"/>
</dbReference>
<feature type="binding site" evidence="1">
    <location>
        <position position="83"/>
    </location>
    <ligand>
        <name>isopentenyl diphosphate</name>
        <dbReference type="ChEBI" id="CHEBI:128769"/>
    </ligand>
</feature>
<feature type="binding site" evidence="1">
    <location>
        <position position="43"/>
    </location>
    <ligand>
        <name>dimethylallyl diphosphate</name>
        <dbReference type="ChEBI" id="CHEBI:57623"/>
    </ligand>
</feature>
<dbReference type="EMBL" id="AP024412">
    <property type="protein sequence ID" value="BCR36218.1"/>
    <property type="molecule type" value="Genomic_DNA"/>
</dbReference>
<keyword evidence="1" id="KW-0004">4Fe-4S</keyword>
<feature type="active site" description="Proton donor" evidence="1">
    <location>
        <position position="135"/>
    </location>
</feature>
<dbReference type="GO" id="GO:0051539">
    <property type="term" value="F:4 iron, 4 sulfur cluster binding"/>
    <property type="evidence" value="ECO:0007669"/>
    <property type="project" value="UniProtKB-UniRule"/>
</dbReference>
<name>A0A7U9THE9_9MOLU</name>
<dbReference type="EC" id="1.17.7.4" evidence="1"/>
<feature type="binding site" evidence="1">
    <location>
        <position position="105"/>
    </location>
    <ligand>
        <name>[4Fe-4S] cluster</name>
        <dbReference type="ChEBI" id="CHEBI:49883"/>
    </ligand>
</feature>
<feature type="binding site" evidence="1">
    <location>
        <position position="273"/>
    </location>
    <ligand>
        <name>isopentenyl diphosphate</name>
        <dbReference type="ChEBI" id="CHEBI:128769"/>
    </ligand>
</feature>
<dbReference type="GO" id="GO:0051745">
    <property type="term" value="F:4-hydroxy-3-methylbut-2-enyl diphosphate reductase activity"/>
    <property type="evidence" value="ECO:0007669"/>
    <property type="project" value="UniProtKB-UniRule"/>
</dbReference>
<dbReference type="Proteomes" id="UP000620133">
    <property type="component" value="Chromosome"/>
</dbReference>
<keyword evidence="3" id="KW-1185">Reference proteome</keyword>
<protein>
    <recommendedName>
        <fullName evidence="1">4-hydroxy-3-methylbut-2-enyl diphosphate reductase</fullName>
        <shortName evidence="1">HMBPP reductase</shortName>
        <ecNumber evidence="1">1.17.7.4</ecNumber>
    </recommendedName>
</protein>
<dbReference type="NCBIfam" id="TIGR00216">
    <property type="entry name" value="ispH_lytB"/>
    <property type="match status" value="1"/>
</dbReference>
<keyword evidence="1" id="KW-0411">Iron-sulfur</keyword>
<dbReference type="PANTHER" id="PTHR30426:SF0">
    <property type="entry name" value="4-HYDROXY-3-METHYLBUT-2-ENYL DIPHOSPHATE REDUCTASE"/>
    <property type="match status" value="1"/>
</dbReference>
<keyword evidence="1" id="KW-0560">Oxidoreductase</keyword>
<feature type="binding site" evidence="1">
    <location>
        <position position="83"/>
    </location>
    <ligand>
        <name>dimethylallyl diphosphate</name>
        <dbReference type="ChEBI" id="CHEBI:57623"/>
    </ligand>
</feature>
<feature type="binding site" evidence="1">
    <location>
        <position position="133"/>
    </location>
    <ligand>
        <name>dimethylallyl diphosphate</name>
        <dbReference type="ChEBI" id="CHEBI:57623"/>
    </ligand>
</feature>
<dbReference type="CDD" id="cd13944">
    <property type="entry name" value="lytB_ispH"/>
    <property type="match status" value="1"/>
</dbReference>
<feature type="binding site" evidence="1">
    <location>
        <position position="228"/>
    </location>
    <ligand>
        <name>isopentenyl diphosphate</name>
        <dbReference type="ChEBI" id="CHEBI:128769"/>
    </ligand>
</feature>
<dbReference type="UniPathway" id="UPA00056">
    <property type="reaction ID" value="UER00097"/>
</dbReference>
<evidence type="ECO:0000313" key="2">
    <source>
        <dbReference type="EMBL" id="BCR36218.1"/>
    </source>
</evidence>
<dbReference type="InterPro" id="IPR003451">
    <property type="entry name" value="LytB/IspH"/>
</dbReference>
<feature type="binding site" evidence="1">
    <location>
        <position position="83"/>
    </location>
    <ligand>
        <name>(2E)-4-hydroxy-3-methylbut-2-enyl diphosphate</name>
        <dbReference type="ChEBI" id="CHEBI:128753"/>
    </ligand>
</feature>
<dbReference type="GO" id="GO:0046872">
    <property type="term" value="F:metal ion binding"/>
    <property type="evidence" value="ECO:0007669"/>
    <property type="project" value="UniProtKB-KW"/>
</dbReference>
<feature type="binding site" evidence="1">
    <location>
        <position position="43"/>
    </location>
    <ligand>
        <name>isopentenyl diphosphate</name>
        <dbReference type="ChEBI" id="CHEBI:128769"/>
    </ligand>
</feature>
<feature type="binding site" evidence="1">
    <location>
        <position position="173"/>
    </location>
    <ligand>
        <name>(2E)-4-hydroxy-3-methylbut-2-enyl diphosphate</name>
        <dbReference type="ChEBI" id="CHEBI:128753"/>
    </ligand>
</feature>
<proteinExistence type="inferred from homology"/>
<feature type="binding site" evidence="1">
    <location>
        <position position="133"/>
    </location>
    <ligand>
        <name>isopentenyl diphosphate</name>
        <dbReference type="ChEBI" id="CHEBI:128769"/>
    </ligand>
</feature>
<evidence type="ECO:0000256" key="1">
    <source>
        <dbReference type="HAMAP-Rule" id="MF_00191"/>
    </source>
</evidence>
<keyword evidence="1" id="KW-0479">Metal-binding</keyword>
<feature type="binding site" evidence="1">
    <location>
        <position position="43"/>
    </location>
    <ligand>
        <name>(2E)-4-hydroxy-3-methylbut-2-enyl diphosphate</name>
        <dbReference type="ChEBI" id="CHEBI:128753"/>
    </ligand>
</feature>
<evidence type="ECO:0000313" key="3">
    <source>
        <dbReference type="Proteomes" id="UP000620133"/>
    </source>
</evidence>
<dbReference type="KEGG" id="manr:MPAN_011110"/>
<feature type="binding site" evidence="1">
    <location>
        <position position="273"/>
    </location>
    <ligand>
        <name>dimethylallyl diphosphate</name>
        <dbReference type="ChEBI" id="CHEBI:57623"/>
    </ligand>
</feature>
<dbReference type="HAMAP" id="MF_00191">
    <property type="entry name" value="IspH"/>
    <property type="match status" value="1"/>
</dbReference>
<keyword evidence="1" id="KW-0408">Iron</keyword>
<feature type="binding site" evidence="1">
    <location>
        <position position="229"/>
    </location>
    <ligand>
        <name>dimethylallyl diphosphate</name>
        <dbReference type="ChEBI" id="CHEBI:57623"/>
    </ligand>
</feature>
<comment type="pathway">
    <text evidence="1">Isoprenoid biosynthesis; dimethylallyl diphosphate biosynthesis; dimethylallyl diphosphate from (2E)-4-hydroxy-3-methylbutenyl diphosphate: step 1/1.</text>
</comment>
<feature type="binding site" evidence="1">
    <location>
        <position position="273"/>
    </location>
    <ligand>
        <name>(2E)-4-hydroxy-3-methylbut-2-enyl diphosphate</name>
        <dbReference type="ChEBI" id="CHEBI:128753"/>
    </ligand>
</feature>
<feature type="binding site" evidence="1">
    <location>
        <position position="230"/>
    </location>
    <ligand>
        <name>isopentenyl diphosphate</name>
        <dbReference type="ChEBI" id="CHEBI:128769"/>
    </ligand>
</feature>
<feature type="binding site" evidence="1">
    <location>
        <position position="133"/>
    </location>
    <ligand>
        <name>(2E)-4-hydroxy-3-methylbut-2-enyl diphosphate</name>
        <dbReference type="ChEBI" id="CHEBI:128753"/>
    </ligand>
</feature>
<feature type="binding site" evidence="1">
    <location>
        <position position="228"/>
    </location>
    <ligand>
        <name>dimethylallyl diphosphate</name>
        <dbReference type="ChEBI" id="CHEBI:57623"/>
    </ligand>
</feature>
<sequence>MKVIELTPRGYCHGVLNAMAMVKKVVKTPSYPRPIYILGQIVHNQKITDAFKEYGVISLDQKGKTRVEMLDEINEGTVIFTAHGISRKAIDKAKEKGLTYLNATCRDVLKVHHAVEKKLAEGYKVIYIGHRNHPEPEAVLDIDSSILFVENEKDALLLPNDLVNEKVFVTNQTTLSLYDIESVLKIIESKYPDYVFDNEICNATLVRQQAVMDQEVVDLMLVVGDTLSSNSNKLAQVSKKAKSIPSHLIAGIEDINLDWLSDISSVSVTSGASTPTKVTEEVIAFLKQYKKDDPNTWHHQTQLKEQDVL</sequence>
<dbReference type="Pfam" id="PF02401">
    <property type="entry name" value="LYTB"/>
    <property type="match status" value="1"/>
</dbReference>
<feature type="binding site" evidence="1">
    <location>
        <position position="229"/>
    </location>
    <ligand>
        <name>isopentenyl diphosphate</name>
        <dbReference type="ChEBI" id="CHEBI:128769"/>
    </ligand>
</feature>
<dbReference type="Gene3D" id="3.40.50.11270">
    <property type="match status" value="1"/>
</dbReference>
<feature type="binding site" evidence="1">
    <location>
        <position position="201"/>
    </location>
    <ligand>
        <name>[4Fe-4S] cluster</name>
        <dbReference type="ChEBI" id="CHEBI:49883"/>
    </ligand>
</feature>
<dbReference type="GO" id="GO:0019288">
    <property type="term" value="P:isopentenyl diphosphate biosynthetic process, methylerythritol 4-phosphate pathway"/>
    <property type="evidence" value="ECO:0007669"/>
    <property type="project" value="UniProtKB-UniRule"/>
</dbReference>
<feature type="binding site" evidence="1">
    <location>
        <position position="230"/>
    </location>
    <ligand>
        <name>dimethylallyl diphosphate</name>
        <dbReference type="ChEBI" id="CHEBI:57623"/>
    </ligand>
</feature>
<feature type="binding site" evidence="1">
    <location>
        <position position="228"/>
    </location>
    <ligand>
        <name>(2E)-4-hydroxy-3-methylbut-2-enyl diphosphate</name>
        <dbReference type="ChEBI" id="CHEBI:128753"/>
    </ligand>
</feature>
<dbReference type="AlphaFoldDB" id="A0A7U9THE9"/>
<comment type="pathway">
    <text evidence="1">Isoprenoid biosynthesis; isopentenyl diphosphate biosynthesis via DXP pathway; isopentenyl diphosphate from 1-deoxy-D-xylulose 5-phosphate: step 6/6.</text>
</comment>
<accession>A0A7U9THE9</accession>
<dbReference type="UniPathway" id="UPA00059">
    <property type="reaction ID" value="UER00105"/>
</dbReference>
<dbReference type="Gene3D" id="3.40.1010.20">
    <property type="entry name" value="4-hydroxy-3-methylbut-2-enyl diphosphate reductase, catalytic domain"/>
    <property type="match status" value="2"/>
</dbReference>
<reference evidence="2" key="1">
    <citation type="submission" date="2021-01" db="EMBL/GenBank/DDBJ databases">
        <title>Draft genome sequence of Acholeplasmataceae bacterium strain Mahy22.</title>
        <authorList>
            <person name="Watanabe M."/>
            <person name="Kojima H."/>
            <person name="Fukui M."/>
        </authorList>
    </citation>
    <scope>NUCLEOTIDE SEQUENCE</scope>
    <source>
        <strain evidence="2">Mahy22</strain>
    </source>
</reference>
<dbReference type="GO" id="GO:0016114">
    <property type="term" value="P:terpenoid biosynthetic process"/>
    <property type="evidence" value="ECO:0007669"/>
    <property type="project" value="UniProtKB-UniRule"/>
</dbReference>
<comment type="function">
    <text evidence="1">Catalyzes the conversion of 1-hydroxy-2-methyl-2-(E)-butenyl 4-diphosphate (HMBPP) into a mixture of isopentenyl diphosphate (IPP) and dimethylallyl diphosphate (DMAPP). Acts in the terminal step of the DOXP/MEP pathway for isoprenoid precursor biosynthesis.</text>
</comment>
<comment type="catalytic activity">
    <reaction evidence="1">
        <text>isopentenyl diphosphate + 2 oxidized [2Fe-2S]-[ferredoxin] + H2O = (2E)-4-hydroxy-3-methylbut-2-enyl diphosphate + 2 reduced [2Fe-2S]-[ferredoxin] + 2 H(+)</text>
        <dbReference type="Rhea" id="RHEA:24488"/>
        <dbReference type="Rhea" id="RHEA-COMP:10000"/>
        <dbReference type="Rhea" id="RHEA-COMP:10001"/>
        <dbReference type="ChEBI" id="CHEBI:15377"/>
        <dbReference type="ChEBI" id="CHEBI:15378"/>
        <dbReference type="ChEBI" id="CHEBI:33737"/>
        <dbReference type="ChEBI" id="CHEBI:33738"/>
        <dbReference type="ChEBI" id="CHEBI:128753"/>
        <dbReference type="ChEBI" id="CHEBI:128769"/>
        <dbReference type="EC" id="1.17.7.4"/>
    </reaction>
</comment>
<comment type="similarity">
    <text evidence="1">Belongs to the IspH family.</text>
</comment>
<dbReference type="RefSeq" id="WP_176238959.1">
    <property type="nucleotide sequence ID" value="NZ_AP024412.1"/>
</dbReference>
<feature type="binding site" evidence="1">
    <location>
        <position position="229"/>
    </location>
    <ligand>
        <name>(2E)-4-hydroxy-3-methylbut-2-enyl diphosphate</name>
        <dbReference type="ChEBI" id="CHEBI:128753"/>
    </ligand>
</feature>
<organism evidence="2 3">
    <name type="scientific">Mariniplasma anaerobium</name>
    <dbReference type="NCBI Taxonomy" id="2735436"/>
    <lineage>
        <taxon>Bacteria</taxon>
        <taxon>Bacillati</taxon>
        <taxon>Mycoplasmatota</taxon>
        <taxon>Mollicutes</taxon>
        <taxon>Acholeplasmatales</taxon>
        <taxon>Acholeplasmataceae</taxon>
        <taxon>Mariniplasma</taxon>
    </lineage>
</organism>
<comment type="cofactor">
    <cofactor evidence="1">
        <name>[4Fe-4S] cluster</name>
        <dbReference type="ChEBI" id="CHEBI:49883"/>
    </cofactor>
    <text evidence="1">Binds 1 [4Fe-4S] cluster per subunit.</text>
</comment>
<dbReference type="PANTHER" id="PTHR30426">
    <property type="entry name" value="4-HYDROXY-3-METHYLBUT-2-ENYL DIPHOSPHATE REDUCTASE"/>
    <property type="match status" value="1"/>
</dbReference>
<feature type="binding site" evidence="1">
    <location>
        <position position="230"/>
    </location>
    <ligand>
        <name>(2E)-4-hydroxy-3-methylbut-2-enyl diphosphate</name>
        <dbReference type="ChEBI" id="CHEBI:128753"/>
    </ligand>
</feature>